<dbReference type="Gene3D" id="1.10.760.20">
    <property type="entry name" value="Protein of unknown function DUF3243"/>
    <property type="match status" value="1"/>
</dbReference>
<dbReference type="OrthoDB" id="2418090at2"/>
<dbReference type="RefSeq" id="WP_119882389.1">
    <property type="nucleotide sequence ID" value="NZ_CP032418.1"/>
</dbReference>
<dbReference type="InterPro" id="IPR021637">
    <property type="entry name" value="DUF3243"/>
</dbReference>
<dbReference type="KEGG" id="paek:D3873_01695"/>
<dbReference type="Pfam" id="PF11588">
    <property type="entry name" value="DUF3243"/>
    <property type="match status" value="1"/>
</dbReference>
<dbReference type="EMBL" id="CP032418">
    <property type="protein sequence ID" value="AYC28644.1"/>
    <property type="molecule type" value="Genomic_DNA"/>
</dbReference>
<accession>A0A385YQ53</accession>
<sequence>MENVQGKVQEEMSKMDSQKKEEILQNFNTFKSYLSDKVATGEKLGLGEEQLAKTTEMVAGYLASHEEPRNSEENLLQELWKSGDKEQQHALAHMLLNMVRK</sequence>
<dbReference type="InterPro" id="IPR038292">
    <property type="entry name" value="YmfJ/YflH_sf"/>
</dbReference>
<protein>
    <submittedName>
        <fullName evidence="1">DUF3243 family protein</fullName>
    </submittedName>
</protein>
<organism evidence="1 2">
    <name type="scientific">Paenisporosarcina cavernae</name>
    <dbReference type="NCBI Taxonomy" id="2320858"/>
    <lineage>
        <taxon>Bacteria</taxon>
        <taxon>Bacillati</taxon>
        <taxon>Bacillota</taxon>
        <taxon>Bacilli</taxon>
        <taxon>Bacillales</taxon>
        <taxon>Caryophanaceae</taxon>
        <taxon>Paenisporosarcina</taxon>
    </lineage>
</organism>
<dbReference type="AlphaFoldDB" id="A0A385YQ53"/>
<keyword evidence="2" id="KW-1185">Reference proteome</keyword>
<evidence type="ECO:0000313" key="2">
    <source>
        <dbReference type="Proteomes" id="UP000265725"/>
    </source>
</evidence>
<evidence type="ECO:0000313" key="1">
    <source>
        <dbReference type="EMBL" id="AYC28644.1"/>
    </source>
</evidence>
<proteinExistence type="predicted"/>
<dbReference type="Proteomes" id="UP000265725">
    <property type="component" value="Chromosome"/>
</dbReference>
<gene>
    <name evidence="1" type="ORF">D3873_01695</name>
</gene>
<name>A0A385YQ53_9BACL</name>
<reference evidence="2" key="1">
    <citation type="submission" date="2018-09" db="EMBL/GenBank/DDBJ databases">
        <authorList>
            <person name="Zhu H."/>
        </authorList>
    </citation>
    <scope>NUCLEOTIDE SEQUENCE [LARGE SCALE GENOMIC DNA]</scope>
    <source>
        <strain evidence="2">K2R23-3</strain>
    </source>
</reference>